<dbReference type="PANTHER" id="PTHR11699">
    <property type="entry name" value="ALDEHYDE DEHYDROGENASE-RELATED"/>
    <property type="match status" value="1"/>
</dbReference>
<dbReference type="PROSITE" id="PS00070">
    <property type="entry name" value="ALDEHYDE_DEHYDR_CYS"/>
    <property type="match status" value="1"/>
</dbReference>
<dbReference type="CDD" id="cd07141">
    <property type="entry name" value="ALDH_F1AB_F2_RALDH1"/>
    <property type="match status" value="1"/>
</dbReference>
<dbReference type="FunFam" id="3.40.605.10:FF:000050">
    <property type="entry name" value="Aldehyde dehydrogenase, mitochondrial"/>
    <property type="match status" value="1"/>
</dbReference>
<dbReference type="AlphaFoldDB" id="A0A8J2VUX6"/>
<sequence length="511" mass="55625">MLRRFSSVLLTKKANFATAAVPAPHTNPEIFYTGLFINNEWVKSADGKTFNTENPANGKVIAEVQQAGKADVDLAVAAAKDAFRFGSKWRTMDASQRGYLINKLADLIERDRAYLASLETLDNGKPYLAAYHGDLAGVIKNLRYYAGWADKNHGKVLPADGPYFAYTRHEPVGVCGQIIPWNFPLLMAAWKLGPALAGGNTLILKPAEQTPLTALYLAQLVKEAGFPPGVVNVLPGFGDAGAALVEHPDVDKIAFTGSTEVGKLIQRGAAGTVKRITLELGGKSPNIIFADADLEKAVELSHQALFYNMGQCCCAGSRTFVEDSIYDKFVEMSAARAAKRKVGDPFKPDTEQGPQIDSEQHSKILSLIESGKQQGAKLMTGGQRYGDQGYFIQPTVFADVKDDMDIARTEIFGPVQQIIKFSNIDELLERANNTEYGLAAAVCTKDIDRANYLIQGLRAGTVWLNDYNVFAQQVPFGGYKQSGLGRENGPYGINNYTEVKAVVVKIPQKNS</sequence>
<comment type="similarity">
    <text evidence="1 4">Belongs to the aldehyde dehydrogenase family.</text>
</comment>
<gene>
    <name evidence="6" type="ORF">DCHRY22_LOCUS6943</name>
</gene>
<proteinExistence type="inferred from homology"/>
<dbReference type="InterPro" id="IPR016161">
    <property type="entry name" value="Ald_DH/histidinol_DH"/>
</dbReference>
<dbReference type="PROSITE" id="PS00687">
    <property type="entry name" value="ALDEHYDE_DEHYDR_GLU"/>
    <property type="match status" value="1"/>
</dbReference>
<dbReference type="Gene3D" id="3.40.605.10">
    <property type="entry name" value="Aldehyde Dehydrogenase, Chain A, domain 1"/>
    <property type="match status" value="1"/>
</dbReference>
<reference evidence="6" key="1">
    <citation type="submission" date="2021-09" db="EMBL/GenBank/DDBJ databases">
        <authorList>
            <person name="Martin H S."/>
        </authorList>
    </citation>
    <scope>NUCLEOTIDE SEQUENCE</scope>
</reference>
<dbReference type="InterPro" id="IPR016163">
    <property type="entry name" value="Ald_DH_C"/>
</dbReference>
<evidence type="ECO:0000256" key="1">
    <source>
        <dbReference type="ARBA" id="ARBA00009986"/>
    </source>
</evidence>
<accession>A0A8J2VUX6</accession>
<evidence type="ECO:0000259" key="5">
    <source>
        <dbReference type="Pfam" id="PF00171"/>
    </source>
</evidence>
<dbReference type="SUPFAM" id="SSF53720">
    <property type="entry name" value="ALDH-like"/>
    <property type="match status" value="1"/>
</dbReference>
<dbReference type="InterPro" id="IPR016162">
    <property type="entry name" value="Ald_DH_N"/>
</dbReference>
<dbReference type="InterPro" id="IPR015590">
    <property type="entry name" value="Aldehyde_DH_dom"/>
</dbReference>
<evidence type="ECO:0000256" key="4">
    <source>
        <dbReference type="RuleBase" id="RU003345"/>
    </source>
</evidence>
<comment type="caution">
    <text evidence="6">The sequence shown here is derived from an EMBL/GenBank/DDBJ whole genome shotgun (WGS) entry which is preliminary data.</text>
</comment>
<dbReference type="Gene3D" id="3.40.309.10">
    <property type="entry name" value="Aldehyde Dehydrogenase, Chain A, domain 2"/>
    <property type="match status" value="1"/>
</dbReference>
<keyword evidence="2 4" id="KW-0560">Oxidoreductase</keyword>
<dbReference type="Pfam" id="PF00171">
    <property type="entry name" value="Aldedh"/>
    <property type="match status" value="1"/>
</dbReference>
<dbReference type="FunFam" id="3.40.309.10:FF:000001">
    <property type="entry name" value="Mitochondrial aldehyde dehydrogenase 2"/>
    <property type="match status" value="1"/>
</dbReference>
<organism evidence="6 7">
    <name type="scientific">Danaus chrysippus</name>
    <name type="common">African queen</name>
    <dbReference type="NCBI Taxonomy" id="151541"/>
    <lineage>
        <taxon>Eukaryota</taxon>
        <taxon>Metazoa</taxon>
        <taxon>Ecdysozoa</taxon>
        <taxon>Arthropoda</taxon>
        <taxon>Hexapoda</taxon>
        <taxon>Insecta</taxon>
        <taxon>Pterygota</taxon>
        <taxon>Neoptera</taxon>
        <taxon>Endopterygota</taxon>
        <taxon>Lepidoptera</taxon>
        <taxon>Glossata</taxon>
        <taxon>Ditrysia</taxon>
        <taxon>Papilionoidea</taxon>
        <taxon>Nymphalidae</taxon>
        <taxon>Danainae</taxon>
        <taxon>Danaini</taxon>
        <taxon>Danaina</taxon>
        <taxon>Danaus</taxon>
        <taxon>Anosia</taxon>
    </lineage>
</organism>
<dbReference type="InterPro" id="IPR016160">
    <property type="entry name" value="Ald_DH_CS_CYS"/>
</dbReference>
<evidence type="ECO:0000256" key="2">
    <source>
        <dbReference type="ARBA" id="ARBA00023002"/>
    </source>
</evidence>
<dbReference type="Proteomes" id="UP000789524">
    <property type="component" value="Unassembled WGS sequence"/>
</dbReference>
<feature type="active site" evidence="3">
    <location>
        <position position="279"/>
    </location>
</feature>
<dbReference type="InterPro" id="IPR029510">
    <property type="entry name" value="Ald_DH_CS_GLU"/>
</dbReference>
<feature type="domain" description="Aldehyde dehydrogenase" evidence="5">
    <location>
        <begin position="41"/>
        <end position="502"/>
    </location>
</feature>
<name>A0A8J2VUX6_9NEOP</name>
<evidence type="ECO:0000313" key="7">
    <source>
        <dbReference type="Proteomes" id="UP000789524"/>
    </source>
</evidence>
<evidence type="ECO:0000256" key="3">
    <source>
        <dbReference type="PROSITE-ProRule" id="PRU10007"/>
    </source>
</evidence>
<dbReference type="GO" id="GO:0016620">
    <property type="term" value="F:oxidoreductase activity, acting on the aldehyde or oxo group of donors, NAD or NADP as acceptor"/>
    <property type="evidence" value="ECO:0007669"/>
    <property type="project" value="InterPro"/>
</dbReference>
<dbReference type="EMBL" id="CAKASE010000056">
    <property type="protein sequence ID" value="CAG9566271.1"/>
    <property type="molecule type" value="Genomic_DNA"/>
</dbReference>
<dbReference type="OrthoDB" id="310895at2759"/>
<dbReference type="FunFam" id="3.40.605.10:FF:000026">
    <property type="entry name" value="Aldehyde dehydrogenase, putative"/>
    <property type="match status" value="1"/>
</dbReference>
<evidence type="ECO:0000313" key="6">
    <source>
        <dbReference type="EMBL" id="CAG9566271.1"/>
    </source>
</evidence>
<protein>
    <submittedName>
        <fullName evidence="6">(African queen) hypothetical protein</fullName>
    </submittedName>
</protein>
<keyword evidence="7" id="KW-1185">Reference proteome</keyword>